<evidence type="ECO:0000313" key="2">
    <source>
        <dbReference type="EMBL" id="EGT50245.1"/>
    </source>
</evidence>
<dbReference type="AlphaFoldDB" id="G0PB68"/>
<evidence type="ECO:0000256" key="1">
    <source>
        <dbReference type="SAM" id="MobiDB-lite"/>
    </source>
</evidence>
<feature type="region of interest" description="Disordered" evidence="1">
    <location>
        <begin position="94"/>
        <end position="117"/>
    </location>
</feature>
<protein>
    <submittedName>
        <fullName evidence="2">Uncharacterized protein</fullName>
    </submittedName>
</protein>
<dbReference type="Proteomes" id="UP000008068">
    <property type="component" value="Unassembled WGS sequence"/>
</dbReference>
<feature type="compositionally biased region" description="Low complexity" evidence="1">
    <location>
        <begin position="34"/>
        <end position="45"/>
    </location>
</feature>
<dbReference type="HOGENOM" id="CLU_1379226_0_0_1"/>
<evidence type="ECO:0000313" key="3">
    <source>
        <dbReference type="Proteomes" id="UP000008068"/>
    </source>
</evidence>
<proteinExistence type="predicted"/>
<feature type="compositionally biased region" description="Basic and acidic residues" evidence="1">
    <location>
        <begin position="1"/>
        <end position="12"/>
    </location>
</feature>
<sequence length="198" mass="22118">MEEREAYFRETLRSLGPAEGASGSAGGALDEKASGSAGQALSQALEDASESKRTIRNLKAQLAARNNEIYEKGLKIDEMRLALMNSECKSEQLEKEAVEHRRQASNGPQRALNGPESGSFEKRLIETAFGPQDKEFELKMELEAAYADLTATNQQIGMMYERNEQEKDALKRQHAEVVADKDRVIEELNATIQLLQQW</sequence>
<accession>G0PB68</accession>
<gene>
    <name evidence="2" type="ORF">CAEBREN_30010</name>
</gene>
<name>G0PB68_CAEBE</name>
<dbReference type="EMBL" id="GL380201">
    <property type="protein sequence ID" value="EGT50245.1"/>
    <property type="molecule type" value="Genomic_DNA"/>
</dbReference>
<keyword evidence="3" id="KW-1185">Reference proteome</keyword>
<organism evidence="3">
    <name type="scientific">Caenorhabditis brenneri</name>
    <name type="common">Nematode worm</name>
    <dbReference type="NCBI Taxonomy" id="135651"/>
    <lineage>
        <taxon>Eukaryota</taxon>
        <taxon>Metazoa</taxon>
        <taxon>Ecdysozoa</taxon>
        <taxon>Nematoda</taxon>
        <taxon>Chromadorea</taxon>
        <taxon>Rhabditida</taxon>
        <taxon>Rhabditina</taxon>
        <taxon>Rhabditomorpha</taxon>
        <taxon>Rhabditoidea</taxon>
        <taxon>Rhabditidae</taxon>
        <taxon>Peloderinae</taxon>
        <taxon>Caenorhabditis</taxon>
    </lineage>
</organism>
<feature type="region of interest" description="Disordered" evidence="1">
    <location>
        <begin position="1"/>
        <end position="50"/>
    </location>
</feature>
<reference evidence="3" key="1">
    <citation type="submission" date="2011-07" db="EMBL/GenBank/DDBJ databases">
        <authorList>
            <consortium name="Caenorhabditis brenneri Sequencing and Analysis Consortium"/>
            <person name="Wilson R.K."/>
        </authorList>
    </citation>
    <scope>NUCLEOTIDE SEQUENCE [LARGE SCALE GENOMIC DNA]</scope>
    <source>
        <strain evidence="3">PB2801</strain>
    </source>
</reference>
<dbReference type="InParanoid" id="G0PB68"/>